<dbReference type="NCBIfam" id="NF041292">
    <property type="entry name" value="StbB"/>
    <property type="match status" value="1"/>
</dbReference>
<accession>A0A927IMK4</accession>
<dbReference type="InterPro" id="IPR047985">
    <property type="entry name" value="StbB-like"/>
</dbReference>
<dbReference type="SUPFAM" id="SSF52540">
    <property type="entry name" value="P-loop containing nucleoside triphosphate hydrolases"/>
    <property type="match status" value="1"/>
</dbReference>
<evidence type="ECO:0000313" key="1">
    <source>
        <dbReference type="EMBL" id="MBD8051097.1"/>
    </source>
</evidence>
<evidence type="ECO:0000313" key="2">
    <source>
        <dbReference type="Proteomes" id="UP000647424"/>
    </source>
</evidence>
<protein>
    <submittedName>
        <fullName evidence="1">StbB</fullName>
    </submittedName>
</protein>
<name>A0A927IMK4_9BURK</name>
<dbReference type="EMBL" id="JACYFT010000002">
    <property type="protein sequence ID" value="MBD8051097.1"/>
    <property type="molecule type" value="Genomic_DNA"/>
</dbReference>
<keyword evidence="2" id="KW-1185">Reference proteome</keyword>
<dbReference type="AlphaFoldDB" id="A0A927IMK4"/>
<sequence>MKIAVLNFSGNVGKSTIARHLLAPRMPKAGVVAVETINSDSASDNTIRGADFGKLQQDLQLEDVAIVDVGASNVEQFLALMRQYHGSQEDFDLYLVPTVPVPKQQRDTTECIVELANLGVPAHKIFVLFNLVEAGQDIESTFEPIFQFVDALHLCMTDPQAVIFKNDVFGLIRNSGQTLAEVVADQTDLKAAIRDSSDPAEKMALAERLSIRRLAVGVNKNLDEVFALVMQSCQAG</sequence>
<comment type="caution">
    <text evidence="1">The sequence shown here is derived from an EMBL/GenBank/DDBJ whole genome shotgun (WGS) entry which is preliminary data.</text>
</comment>
<dbReference type="Proteomes" id="UP000647424">
    <property type="component" value="Unassembled WGS sequence"/>
</dbReference>
<reference evidence="1 2" key="1">
    <citation type="submission" date="2020-09" db="EMBL/GenBank/DDBJ databases">
        <title>Genome seq and assembly of Limnohabitants sp.</title>
        <authorList>
            <person name="Chhetri G."/>
        </authorList>
    </citation>
    <scope>NUCLEOTIDE SEQUENCE [LARGE SCALE GENOMIC DNA]</scope>
    <source>
        <strain evidence="1 2">JUR4</strain>
    </source>
</reference>
<organism evidence="1 2">
    <name type="scientific">Limnohabitans radicicola</name>
    <dbReference type="NCBI Taxonomy" id="2771427"/>
    <lineage>
        <taxon>Bacteria</taxon>
        <taxon>Pseudomonadati</taxon>
        <taxon>Pseudomonadota</taxon>
        <taxon>Betaproteobacteria</taxon>
        <taxon>Burkholderiales</taxon>
        <taxon>Comamonadaceae</taxon>
        <taxon>Limnohabitans</taxon>
    </lineage>
</organism>
<dbReference type="Gene3D" id="3.40.50.300">
    <property type="entry name" value="P-loop containing nucleotide triphosphate hydrolases"/>
    <property type="match status" value="1"/>
</dbReference>
<proteinExistence type="predicted"/>
<gene>
    <name evidence="1" type="ORF">IC609_11105</name>
</gene>
<dbReference type="RefSeq" id="WP_191819555.1">
    <property type="nucleotide sequence ID" value="NZ_JACYFT010000002.1"/>
</dbReference>
<dbReference type="InterPro" id="IPR027417">
    <property type="entry name" value="P-loop_NTPase"/>
</dbReference>